<organism evidence="12">
    <name type="scientific">Sedimenticola thiotaurini</name>
    <dbReference type="NCBI Taxonomy" id="1543721"/>
    <lineage>
        <taxon>Bacteria</taxon>
        <taxon>Pseudomonadati</taxon>
        <taxon>Pseudomonadota</taxon>
        <taxon>Gammaproteobacteria</taxon>
        <taxon>Chromatiales</taxon>
        <taxon>Sedimenticolaceae</taxon>
        <taxon>Sedimenticola</taxon>
    </lineage>
</organism>
<dbReference type="SFLD" id="SFLDF00288">
    <property type="entry name" value="HemN-like__clustered_with_nucl"/>
    <property type="match status" value="1"/>
</dbReference>
<dbReference type="EMBL" id="DRKP01000011">
    <property type="protein sequence ID" value="HEB95006.1"/>
    <property type="molecule type" value="Genomic_DNA"/>
</dbReference>
<dbReference type="SMART" id="SM00729">
    <property type="entry name" value="Elp3"/>
    <property type="match status" value="1"/>
</dbReference>
<dbReference type="PANTHER" id="PTHR13932">
    <property type="entry name" value="COPROPORPHYRINIGEN III OXIDASE"/>
    <property type="match status" value="1"/>
</dbReference>
<dbReference type="GO" id="GO:0046872">
    <property type="term" value="F:metal ion binding"/>
    <property type="evidence" value="ECO:0007669"/>
    <property type="project" value="UniProtKB-UniRule"/>
</dbReference>
<dbReference type="NCBIfam" id="TIGR00539">
    <property type="entry name" value="hemN_rel"/>
    <property type="match status" value="1"/>
</dbReference>
<comment type="subcellular location">
    <subcellularLocation>
        <location evidence="10">Cytoplasm</location>
    </subcellularLocation>
</comment>
<keyword evidence="8 10" id="KW-0411">Iron-sulfur</keyword>
<evidence type="ECO:0000256" key="5">
    <source>
        <dbReference type="ARBA" id="ARBA00022691"/>
    </source>
</evidence>
<dbReference type="GO" id="GO:0051539">
    <property type="term" value="F:4 iron, 4 sulfur cluster binding"/>
    <property type="evidence" value="ECO:0007669"/>
    <property type="project" value="UniProtKB-UniRule"/>
</dbReference>
<dbReference type="SUPFAM" id="SSF102114">
    <property type="entry name" value="Radical SAM enzymes"/>
    <property type="match status" value="1"/>
</dbReference>
<evidence type="ECO:0000256" key="7">
    <source>
        <dbReference type="ARBA" id="ARBA00023004"/>
    </source>
</evidence>
<keyword evidence="10" id="KW-0004">4Fe-4S</keyword>
<dbReference type="SFLD" id="SFLDG01065">
    <property type="entry name" value="anaerobic_coproporphyrinogen-I"/>
    <property type="match status" value="1"/>
</dbReference>
<dbReference type="Gene3D" id="3.20.20.70">
    <property type="entry name" value="Aldolase class I"/>
    <property type="match status" value="1"/>
</dbReference>
<dbReference type="Proteomes" id="UP000886251">
    <property type="component" value="Unassembled WGS sequence"/>
</dbReference>
<evidence type="ECO:0000256" key="9">
    <source>
        <dbReference type="ARBA" id="ARBA00023186"/>
    </source>
</evidence>
<name>A0A831RLE7_9GAMM</name>
<dbReference type="InterPro" id="IPR013785">
    <property type="entry name" value="Aldolase_TIM"/>
</dbReference>
<dbReference type="InterPro" id="IPR007197">
    <property type="entry name" value="rSAM"/>
</dbReference>
<dbReference type="GO" id="GO:0004109">
    <property type="term" value="F:coproporphyrinogen oxidase activity"/>
    <property type="evidence" value="ECO:0007669"/>
    <property type="project" value="InterPro"/>
</dbReference>
<keyword evidence="7 10" id="KW-0408">Iron</keyword>
<dbReference type="AlphaFoldDB" id="A0A831RLE7"/>
<protein>
    <recommendedName>
        <fullName evidence="3 10">Heme chaperone HemW</fullName>
    </recommendedName>
</protein>
<dbReference type="InterPro" id="IPR006638">
    <property type="entry name" value="Elp3/MiaA/NifB-like_rSAM"/>
</dbReference>
<keyword evidence="10" id="KW-0963">Cytoplasm</keyword>
<dbReference type="PROSITE" id="PS51918">
    <property type="entry name" value="RADICAL_SAM"/>
    <property type="match status" value="1"/>
</dbReference>
<comment type="cofactor">
    <cofactor evidence="1">
        <name>[4Fe-4S] cluster</name>
        <dbReference type="ChEBI" id="CHEBI:49883"/>
    </cofactor>
</comment>
<dbReference type="InterPro" id="IPR034505">
    <property type="entry name" value="Coproporphyrinogen-III_oxidase"/>
</dbReference>
<comment type="function">
    <text evidence="10">Probably acts as a heme chaperone, transferring heme to an unknown acceptor. Binds one molecule of heme per monomer, possibly covalently. Binds 1 [4Fe-4S] cluster. The cluster is coordinated with 3 cysteines and an exchangeable S-adenosyl-L-methionine.</text>
</comment>
<evidence type="ECO:0000256" key="8">
    <source>
        <dbReference type="ARBA" id="ARBA00023014"/>
    </source>
</evidence>
<dbReference type="InterPro" id="IPR004559">
    <property type="entry name" value="HemW-like"/>
</dbReference>
<dbReference type="GO" id="GO:0005737">
    <property type="term" value="C:cytoplasm"/>
    <property type="evidence" value="ECO:0007669"/>
    <property type="project" value="UniProtKB-SubCell"/>
</dbReference>
<keyword evidence="9 10" id="KW-0143">Chaperone</keyword>
<sequence>MTAGAATVAVAAAVPTAAFLRKSRRFIQFSFRAGLLFNRDLNPAGFGIRKFIYRPKRPKAQTISTTEITLPVKTPPLGLYLHIPWCVRKCPYCDFNSHAAGTGFSEEAYVDALLADLRFERSLVGERRVESLFIGGGTPSLFSGAAIGRLLAGVRSLLACSEEMEVTLEANPGTLQERRFEAYREAGVNRLSIGAQSFDAGALRRLGRIHGPGEIGETVAAARAAGFDDINLDLMFGLPGQTLRAGLDDVRAAIALEPGHISYYQLTLEPNTRFASAPPVLPPEEGIWELQQRGQAMLRQAGYRQYEISAFARPHRRCRHNLNYWRFGDYLGIGAGAHGKLTDAAAGRVVRRWRRRQPGRYLATAGGPAAIAGERVLGAADLELEFMMNLLRLTGGFDGALFPERTGLPPEGWLARVDEAVGAGLLDRSSGRIRPTGLGGRFLNDLLLHFDAG</sequence>
<evidence type="ECO:0000259" key="11">
    <source>
        <dbReference type="PROSITE" id="PS51918"/>
    </source>
</evidence>
<dbReference type="SFLD" id="SFLDF00562">
    <property type="entry name" value="HemN-like__clustered_with_heat"/>
    <property type="match status" value="1"/>
</dbReference>
<keyword evidence="4 10" id="KW-0349">Heme</keyword>
<dbReference type="InterPro" id="IPR058240">
    <property type="entry name" value="rSAM_sf"/>
</dbReference>
<dbReference type="InterPro" id="IPR010723">
    <property type="entry name" value="HemN_C"/>
</dbReference>
<comment type="caution">
    <text evidence="12">The sequence shown here is derived from an EMBL/GenBank/DDBJ whole genome shotgun (WGS) entry which is preliminary data.</text>
</comment>
<evidence type="ECO:0000313" key="12">
    <source>
        <dbReference type="EMBL" id="HEB95006.1"/>
    </source>
</evidence>
<feature type="domain" description="Radical SAM core" evidence="11">
    <location>
        <begin position="71"/>
        <end position="307"/>
    </location>
</feature>
<evidence type="ECO:0000256" key="2">
    <source>
        <dbReference type="ARBA" id="ARBA00006100"/>
    </source>
</evidence>
<comment type="similarity">
    <text evidence="2">Belongs to the anaerobic coproporphyrinogen-III oxidase family. HemW subfamily.</text>
</comment>
<evidence type="ECO:0000256" key="10">
    <source>
        <dbReference type="RuleBase" id="RU364116"/>
    </source>
</evidence>
<reference evidence="12" key="1">
    <citation type="journal article" date="2020" name="mSystems">
        <title>Genome- and Community-Level Interaction Insights into Carbon Utilization and Element Cycling Functions of Hydrothermarchaeota in Hydrothermal Sediment.</title>
        <authorList>
            <person name="Zhou Z."/>
            <person name="Liu Y."/>
            <person name="Xu W."/>
            <person name="Pan J."/>
            <person name="Luo Z.H."/>
            <person name="Li M."/>
        </authorList>
    </citation>
    <scope>NUCLEOTIDE SEQUENCE [LARGE SCALE GENOMIC DNA]</scope>
    <source>
        <strain evidence="12">HyVt-443</strain>
    </source>
</reference>
<evidence type="ECO:0000256" key="6">
    <source>
        <dbReference type="ARBA" id="ARBA00022723"/>
    </source>
</evidence>
<dbReference type="SFLD" id="SFLDG01082">
    <property type="entry name" value="B12-binding_domain_containing"/>
    <property type="match status" value="1"/>
</dbReference>
<keyword evidence="5 10" id="KW-0949">S-adenosyl-L-methionine</keyword>
<dbReference type="Pfam" id="PF04055">
    <property type="entry name" value="Radical_SAM"/>
    <property type="match status" value="1"/>
</dbReference>
<evidence type="ECO:0000256" key="4">
    <source>
        <dbReference type="ARBA" id="ARBA00022617"/>
    </source>
</evidence>
<evidence type="ECO:0000256" key="3">
    <source>
        <dbReference type="ARBA" id="ARBA00017228"/>
    </source>
</evidence>
<keyword evidence="6 10" id="KW-0479">Metal-binding</keyword>
<dbReference type="SFLD" id="SFLDS00029">
    <property type="entry name" value="Radical_SAM"/>
    <property type="match status" value="1"/>
</dbReference>
<proteinExistence type="inferred from homology"/>
<evidence type="ECO:0000256" key="1">
    <source>
        <dbReference type="ARBA" id="ARBA00001966"/>
    </source>
</evidence>
<dbReference type="CDD" id="cd01335">
    <property type="entry name" value="Radical_SAM"/>
    <property type="match status" value="1"/>
</dbReference>
<accession>A0A831RLE7</accession>
<dbReference type="GO" id="GO:0006779">
    <property type="term" value="P:porphyrin-containing compound biosynthetic process"/>
    <property type="evidence" value="ECO:0007669"/>
    <property type="project" value="InterPro"/>
</dbReference>
<gene>
    <name evidence="12" type="primary">hemW</name>
    <name evidence="12" type="ORF">ENI96_01080</name>
</gene>
<dbReference type="PANTHER" id="PTHR13932:SF5">
    <property type="entry name" value="RADICAL S-ADENOSYL METHIONINE DOMAIN-CONTAINING PROTEIN 1, MITOCHONDRIAL"/>
    <property type="match status" value="1"/>
</dbReference>
<dbReference type="Pfam" id="PF06969">
    <property type="entry name" value="HemN_C"/>
    <property type="match status" value="1"/>
</dbReference>